<sequence>MEQKREGKVPSTEATDEEDASLASITDTESHKTNEDDSSESWLSPPDDDEVPKQFIGPQMSTEGATMTTMQDPLMLPALGPLPKEDGTESLWTEAARPSGADTMGPLSQDDATESTMSSESLPLIFEPQEDASPEEALSDRTRSSSVTMETDSVAPPLLLADWTSPGQTSDTEFREPIRSSDSPVEAGSEAGEKQDWTGTSRTSDLEENSHSPGPSLSEPQSPTTTTTMTTDAMTTDAMTTQHRHLPKSRPGFDEMESDEDPDEDEENSEESVEESDEDLTEAPNAHTPPPYSLIPPPPVWVQRNQGLMRSWVELIREKAGYVSGMLAPVGIGISGALLLVGALYSIRTIHRKRRNSFKHQRRKSRQPEQPREPGVSGQDQAMLLADSSEDEF</sequence>
<evidence type="ECO:0008006" key="5">
    <source>
        <dbReference type="Google" id="ProtNLM"/>
    </source>
</evidence>
<accession>A0AAW0P1L7</accession>
<feature type="compositionally biased region" description="Low complexity" evidence="1">
    <location>
        <begin position="224"/>
        <end position="241"/>
    </location>
</feature>
<dbReference type="EMBL" id="JBBPFD010000011">
    <property type="protein sequence ID" value="KAK7907246.1"/>
    <property type="molecule type" value="Genomic_DNA"/>
</dbReference>
<dbReference type="InterPro" id="IPR031524">
    <property type="entry name" value="ARMH4"/>
</dbReference>
<name>A0AAW0P1L7_9GOBI</name>
<dbReference type="AlphaFoldDB" id="A0AAW0P1L7"/>
<reference evidence="4" key="1">
    <citation type="submission" date="2024-04" db="EMBL/GenBank/DDBJ databases">
        <title>Salinicola lusitanus LLJ914,a marine bacterium isolated from the Okinawa Trough.</title>
        <authorList>
            <person name="Li J."/>
        </authorList>
    </citation>
    <scope>NUCLEOTIDE SEQUENCE [LARGE SCALE GENOMIC DNA]</scope>
</reference>
<feature type="region of interest" description="Disordered" evidence="1">
    <location>
        <begin position="1"/>
        <end position="298"/>
    </location>
</feature>
<proteinExistence type="predicted"/>
<feature type="compositionally biased region" description="Pro residues" evidence="1">
    <location>
        <begin position="287"/>
        <end position="298"/>
    </location>
</feature>
<evidence type="ECO:0000256" key="1">
    <source>
        <dbReference type="SAM" id="MobiDB-lite"/>
    </source>
</evidence>
<evidence type="ECO:0000256" key="2">
    <source>
        <dbReference type="SAM" id="Phobius"/>
    </source>
</evidence>
<feature type="compositionally biased region" description="Acidic residues" evidence="1">
    <location>
        <begin position="254"/>
        <end position="281"/>
    </location>
</feature>
<feature type="compositionally biased region" description="Basic residues" evidence="1">
    <location>
        <begin position="355"/>
        <end position="365"/>
    </location>
</feature>
<dbReference type="Proteomes" id="UP001460270">
    <property type="component" value="Unassembled WGS sequence"/>
</dbReference>
<keyword evidence="4" id="KW-1185">Reference proteome</keyword>
<keyword evidence="2" id="KW-1133">Transmembrane helix</keyword>
<feature type="region of interest" description="Disordered" evidence="1">
    <location>
        <begin position="355"/>
        <end position="393"/>
    </location>
</feature>
<feature type="transmembrane region" description="Helical" evidence="2">
    <location>
        <begin position="326"/>
        <end position="347"/>
    </location>
</feature>
<keyword evidence="2" id="KW-0812">Transmembrane</keyword>
<organism evidence="3 4">
    <name type="scientific">Mugilogobius chulae</name>
    <name type="common">yellowstripe goby</name>
    <dbReference type="NCBI Taxonomy" id="88201"/>
    <lineage>
        <taxon>Eukaryota</taxon>
        <taxon>Metazoa</taxon>
        <taxon>Chordata</taxon>
        <taxon>Craniata</taxon>
        <taxon>Vertebrata</taxon>
        <taxon>Euteleostomi</taxon>
        <taxon>Actinopterygii</taxon>
        <taxon>Neopterygii</taxon>
        <taxon>Teleostei</taxon>
        <taxon>Neoteleostei</taxon>
        <taxon>Acanthomorphata</taxon>
        <taxon>Gobiaria</taxon>
        <taxon>Gobiiformes</taxon>
        <taxon>Gobioidei</taxon>
        <taxon>Gobiidae</taxon>
        <taxon>Gobionellinae</taxon>
        <taxon>Mugilogobius</taxon>
    </lineage>
</organism>
<evidence type="ECO:0000313" key="3">
    <source>
        <dbReference type="EMBL" id="KAK7907246.1"/>
    </source>
</evidence>
<gene>
    <name evidence="3" type="ORF">WMY93_015858</name>
</gene>
<evidence type="ECO:0000313" key="4">
    <source>
        <dbReference type="Proteomes" id="UP001460270"/>
    </source>
</evidence>
<dbReference type="PANTHER" id="PTHR21585">
    <property type="entry name" value="FULL-LENGTH CDNA CLONE CS0DC025YL05 OF NEUROBLASTOMA"/>
    <property type="match status" value="1"/>
</dbReference>
<comment type="caution">
    <text evidence="3">The sequence shown here is derived from an EMBL/GenBank/DDBJ whole genome shotgun (WGS) entry which is preliminary data.</text>
</comment>
<dbReference type="PANTHER" id="PTHR21585:SF0">
    <property type="entry name" value="ARMADILLO-LIKE HELICAL DOMAIN-CONTAINING PROTEIN 4"/>
    <property type="match status" value="1"/>
</dbReference>
<protein>
    <recommendedName>
        <fullName evidence="5">Armadillo-like helical domain-containing protein 4</fullName>
    </recommendedName>
</protein>
<feature type="compositionally biased region" description="Polar residues" evidence="1">
    <location>
        <begin position="59"/>
        <end position="71"/>
    </location>
</feature>
<keyword evidence="2" id="KW-0472">Membrane</keyword>
<feature type="compositionally biased region" description="Polar residues" evidence="1">
    <location>
        <begin position="211"/>
        <end position="223"/>
    </location>
</feature>